<dbReference type="Gene3D" id="2.40.20.10">
    <property type="entry name" value="Plasminogen Kringle 4"/>
    <property type="match status" value="1"/>
</dbReference>
<name>A0A6C0JC14_9ZZZZ</name>
<reference evidence="5" key="1">
    <citation type="journal article" date="2020" name="Nature">
        <title>Giant virus diversity and host interactions through global metagenomics.</title>
        <authorList>
            <person name="Schulz F."/>
            <person name="Roux S."/>
            <person name="Paez-Espino D."/>
            <person name="Jungbluth S."/>
            <person name="Walsh D.A."/>
            <person name="Denef V.J."/>
            <person name="McMahon K.D."/>
            <person name="Konstantinidis K.T."/>
            <person name="Eloe-Fadrosh E.A."/>
            <person name="Kyrpides N.C."/>
            <person name="Woyke T."/>
        </authorList>
    </citation>
    <scope>NUCLEOTIDE SEQUENCE</scope>
    <source>
        <strain evidence="5">GVMAG-M-3300025860-25</strain>
    </source>
</reference>
<dbReference type="SMART" id="SM00130">
    <property type="entry name" value="KR"/>
    <property type="match status" value="1"/>
</dbReference>
<dbReference type="InterPro" id="IPR038178">
    <property type="entry name" value="Kringle_sf"/>
</dbReference>
<dbReference type="InterPro" id="IPR050759">
    <property type="entry name" value="Serine_protease_kringle"/>
</dbReference>
<dbReference type="InterPro" id="IPR000001">
    <property type="entry name" value="Kringle"/>
</dbReference>
<dbReference type="InterPro" id="IPR036398">
    <property type="entry name" value="CA_dom_sf"/>
</dbReference>
<dbReference type="SUPFAM" id="SSF51069">
    <property type="entry name" value="Carbonic anhydrase"/>
    <property type="match status" value="1"/>
</dbReference>
<dbReference type="Pfam" id="PF00051">
    <property type="entry name" value="Kringle"/>
    <property type="match status" value="1"/>
</dbReference>
<accession>A0A6C0JC14</accession>
<dbReference type="InterPro" id="IPR013806">
    <property type="entry name" value="Kringle-like"/>
</dbReference>
<dbReference type="EMBL" id="MN740335">
    <property type="protein sequence ID" value="QHU01134.1"/>
    <property type="molecule type" value="Genomic_DNA"/>
</dbReference>
<organism evidence="5">
    <name type="scientific">viral metagenome</name>
    <dbReference type="NCBI Taxonomy" id="1070528"/>
    <lineage>
        <taxon>unclassified sequences</taxon>
        <taxon>metagenomes</taxon>
        <taxon>organismal metagenomes</taxon>
    </lineage>
</organism>
<dbReference type="InterPro" id="IPR018056">
    <property type="entry name" value="Kringle_CS"/>
</dbReference>
<proteinExistence type="predicted"/>
<dbReference type="PANTHER" id="PTHR24261:SF7">
    <property type="entry name" value="KRINGLE DOMAIN-CONTAINING PROTEIN"/>
    <property type="match status" value="1"/>
</dbReference>
<keyword evidence="1" id="KW-0420">Kringle</keyword>
<evidence type="ECO:0000313" key="5">
    <source>
        <dbReference type="EMBL" id="QHU01134.1"/>
    </source>
</evidence>
<sequence length="808" mass="93904">MSQPEVSEKNINVETVEDCNLLCKLIIDYLDTEECIIEIEGGNSFRIAYPKGSFINYKDTSYELTYAYFCYPSRHSIDGQKYDLEVNLYHGNFNNKGIVAHTHYHMDTAESNQHKHFHYHLGSDDDKKPHIDADSDNENLDKKNIVTCMLFNKGQHTGSDVNKFFNQFVHHKSFKNLLNAAATAATLTKEIPVHDHWSIERILPKKRSFFMYEDTNTYIVFDTVQTISKEIIDRLYIRGIKGTDGDIYKVGHDESPTTPSRVLYRKNIEIITDPAYKKSKRAQIKDLLSLTRMSSYIPSTKTSKEYNDFSDGIINSFMGGVNTGYLTDEAKAKRVADLWNEYGQDNHIKVSWEKIKDSDYDKIILNADAAIEEKYLEKLLETFKTRGTTPTTDFDEQISFQYYFNKDNLDEYIKDKKEVNNYLKEYYKKIIENKADYFNDKSLFDFYDIVYEYPEEQYDGPTVNRHDRRGELQPYGKKLDNFYNCIIGNGVVNACKQTNERGWNRDLGKTRKDIGDFKEKINNLNLDDILKNGLPTNNLFKLCIRSGECDDLDTEKKYRNIMRLRFLFEDLDIIWQTKNDCKSSFYSLIHEYNKNNGPDNNKTRDELINLLPVESSLTEDLTANLTALKGQIIFQIPGEQLSRTINNEECQNWLSNETHYEGNLWKFWETPEQMDKTGSIFSNLTSTLKEKIGEGMLSYEDTTDADTVTTWSSHNYCRNPGNRSAAPWCYTKNPNKRWEYCQTPYYSNILGKVVLFFVLLFIVIIAFFTVKTLFFNEYPMQFVAKLTGGILASKDTFSGTNPKPVPPK</sequence>
<keyword evidence="2" id="KW-1015">Disulfide bond</keyword>
<dbReference type="Gene3D" id="3.10.200.10">
    <property type="entry name" value="Alpha carbonic anhydrase"/>
    <property type="match status" value="1"/>
</dbReference>
<evidence type="ECO:0000256" key="3">
    <source>
        <dbReference type="SAM" id="Phobius"/>
    </source>
</evidence>
<dbReference type="AlphaFoldDB" id="A0A6C0JC14"/>
<keyword evidence="3" id="KW-0472">Membrane</keyword>
<keyword evidence="3" id="KW-0812">Transmembrane</keyword>
<feature type="domain" description="Kringle" evidence="4">
    <location>
        <begin position="641"/>
        <end position="746"/>
    </location>
</feature>
<evidence type="ECO:0000256" key="2">
    <source>
        <dbReference type="ARBA" id="ARBA00023157"/>
    </source>
</evidence>
<dbReference type="SUPFAM" id="SSF57440">
    <property type="entry name" value="Kringle-like"/>
    <property type="match status" value="1"/>
</dbReference>
<protein>
    <recommendedName>
        <fullName evidence="4">Kringle domain-containing protein</fullName>
    </recommendedName>
</protein>
<dbReference type="PROSITE" id="PS00021">
    <property type="entry name" value="KRINGLE_1"/>
    <property type="match status" value="1"/>
</dbReference>
<keyword evidence="3" id="KW-1133">Transmembrane helix</keyword>
<feature type="transmembrane region" description="Helical" evidence="3">
    <location>
        <begin position="749"/>
        <end position="770"/>
    </location>
</feature>
<dbReference type="PANTHER" id="PTHR24261">
    <property type="entry name" value="PLASMINOGEN-RELATED"/>
    <property type="match status" value="1"/>
</dbReference>
<evidence type="ECO:0000259" key="4">
    <source>
        <dbReference type="PROSITE" id="PS50070"/>
    </source>
</evidence>
<evidence type="ECO:0000256" key="1">
    <source>
        <dbReference type="ARBA" id="ARBA00022572"/>
    </source>
</evidence>
<dbReference type="PROSITE" id="PS50070">
    <property type="entry name" value="KRINGLE_2"/>
    <property type="match status" value="1"/>
</dbReference>